<feature type="non-terminal residue" evidence="2">
    <location>
        <position position="1"/>
    </location>
</feature>
<keyword evidence="3" id="KW-1185">Reference proteome</keyword>
<gene>
    <name evidence="2" type="ORF">DEA37_0008858</name>
</gene>
<dbReference type="AlphaFoldDB" id="A0A5J4N403"/>
<organism evidence="2 3">
    <name type="scientific">Paragonimus westermani</name>
    <dbReference type="NCBI Taxonomy" id="34504"/>
    <lineage>
        <taxon>Eukaryota</taxon>
        <taxon>Metazoa</taxon>
        <taxon>Spiralia</taxon>
        <taxon>Lophotrochozoa</taxon>
        <taxon>Platyhelminthes</taxon>
        <taxon>Trematoda</taxon>
        <taxon>Digenea</taxon>
        <taxon>Plagiorchiida</taxon>
        <taxon>Troglotremata</taxon>
        <taxon>Troglotrematidae</taxon>
        <taxon>Paragonimus</taxon>
    </lineage>
</organism>
<feature type="transmembrane region" description="Helical" evidence="1">
    <location>
        <begin position="109"/>
        <end position="128"/>
    </location>
</feature>
<evidence type="ECO:0000313" key="3">
    <source>
        <dbReference type="Proteomes" id="UP000324629"/>
    </source>
</evidence>
<comment type="caution">
    <text evidence="2">The sequence shown here is derived from an EMBL/GenBank/DDBJ whole genome shotgun (WGS) entry which is preliminary data.</text>
</comment>
<reference evidence="2 3" key="1">
    <citation type="journal article" date="2019" name="Gigascience">
        <title>Whole-genome sequence of the oriental lung fluke Paragonimus westermani.</title>
        <authorList>
            <person name="Oey H."/>
            <person name="Zakrzewski M."/>
            <person name="Narain K."/>
            <person name="Devi K.R."/>
            <person name="Agatsuma T."/>
            <person name="Nawaratna S."/>
            <person name="Gobert G.N."/>
            <person name="Jones M.K."/>
            <person name="Ragan M.A."/>
            <person name="McManus D.P."/>
            <person name="Krause L."/>
        </authorList>
    </citation>
    <scope>NUCLEOTIDE SEQUENCE [LARGE SCALE GENOMIC DNA]</scope>
    <source>
        <strain evidence="2 3">IND2009</strain>
    </source>
</reference>
<evidence type="ECO:0000256" key="1">
    <source>
        <dbReference type="SAM" id="Phobius"/>
    </source>
</evidence>
<accession>A0A5J4N403</accession>
<dbReference type="Proteomes" id="UP000324629">
    <property type="component" value="Unassembled WGS sequence"/>
</dbReference>
<keyword evidence="1" id="KW-1133">Transmembrane helix</keyword>
<keyword evidence="1" id="KW-0472">Membrane</keyword>
<dbReference type="EMBL" id="QNGE01012124">
    <property type="protein sequence ID" value="KAA3670256.1"/>
    <property type="molecule type" value="Genomic_DNA"/>
</dbReference>
<name>A0A5J4N403_9TREM</name>
<protein>
    <submittedName>
        <fullName evidence="2">Uncharacterized protein</fullName>
    </submittedName>
</protein>
<feature type="transmembrane region" description="Helical" evidence="1">
    <location>
        <begin position="191"/>
        <end position="212"/>
    </location>
</feature>
<proteinExistence type="predicted"/>
<keyword evidence="1" id="KW-0812">Transmembrane</keyword>
<evidence type="ECO:0000313" key="2">
    <source>
        <dbReference type="EMBL" id="KAA3670256.1"/>
    </source>
</evidence>
<sequence length="220" mass="25163">PLSKPLCSSESWTLHQWNARHLNRFDLERLRIILGTQFLDLVPNTGVLLRTDTGVERLAGLTLRDPVRCMVKEADLHSKAKELTSSSEGTNRMDHTTDTFAMPAGLKHFLLIVPWKLRLVALAAFLLLKCQYHRKRNGKLIVFMATQDCVDFHHRLFQSVLCADDEERVIPAHVTHLSLFRLHGKMEHSVCVTYCLSGLLFCYHFCILFPQLTVDVSLLV</sequence>